<feature type="compositionally biased region" description="Polar residues" evidence="6">
    <location>
        <begin position="611"/>
        <end position="629"/>
    </location>
</feature>
<feature type="region of interest" description="Disordered" evidence="6">
    <location>
        <begin position="225"/>
        <end position="260"/>
    </location>
</feature>
<feature type="compositionally biased region" description="Basic and acidic residues" evidence="6">
    <location>
        <begin position="225"/>
        <end position="242"/>
    </location>
</feature>
<evidence type="ECO:0000256" key="6">
    <source>
        <dbReference type="SAM" id="MobiDB-lite"/>
    </source>
</evidence>
<protein>
    <recommendedName>
        <fullName evidence="7">RING-type domain-containing protein</fullName>
    </recommendedName>
</protein>
<evidence type="ECO:0000256" key="3">
    <source>
        <dbReference type="ARBA" id="ARBA00022833"/>
    </source>
</evidence>
<dbReference type="PROSITE" id="PS00518">
    <property type="entry name" value="ZF_RING_1"/>
    <property type="match status" value="1"/>
</dbReference>
<dbReference type="PROSITE" id="PS50089">
    <property type="entry name" value="ZF_RING_2"/>
    <property type="match status" value="1"/>
</dbReference>
<dbReference type="Gene3D" id="3.30.40.10">
    <property type="entry name" value="Zinc/RING finger domain, C3HC4 (zinc finger)"/>
    <property type="match status" value="1"/>
</dbReference>
<dbReference type="FunFam" id="3.30.40.10:FF:000033">
    <property type="entry name" value="Polycomb group RING finger protein 3"/>
    <property type="match status" value="1"/>
</dbReference>
<reference evidence="8" key="1">
    <citation type="submission" date="2021-04" db="EMBL/GenBank/DDBJ databases">
        <authorList>
            <consortium name="Molecular Ecology Group"/>
        </authorList>
    </citation>
    <scope>NUCLEOTIDE SEQUENCE</scope>
</reference>
<dbReference type="Pfam" id="PF13923">
    <property type="entry name" value="zf-C3HC4_2"/>
    <property type="match status" value="1"/>
</dbReference>
<dbReference type="Gene3D" id="3.10.20.90">
    <property type="entry name" value="Phosphatidylinositol 3-kinase Catalytic Subunit, Chain A, domain 1"/>
    <property type="match status" value="1"/>
</dbReference>
<feature type="region of interest" description="Disordered" evidence="6">
    <location>
        <begin position="1327"/>
        <end position="1374"/>
    </location>
</feature>
<evidence type="ECO:0000259" key="7">
    <source>
        <dbReference type="PROSITE" id="PS50089"/>
    </source>
</evidence>
<dbReference type="OrthoDB" id="1935339at2759"/>
<dbReference type="InterPro" id="IPR013083">
    <property type="entry name" value="Znf_RING/FYVE/PHD"/>
</dbReference>
<name>A0A8S3YN69_9EUPU</name>
<sequence>RIACPPPSKRLRISELNPHLLCALCGGYLIDATTIIECLHSFCKTCILRYLETSTYCPICEVLIHKTRPWQNIRLDHSLQNAVYKMVPGLFQDEMRRRREFYEKQNQQDKRGRSRSQLQGEFGDRIIFSRDEEFSISIEFSPDGKPVKEVKESKSKSLKRTNAIIDLFHEAEPLSETYSLMDVAYIYHWKRDCVLRLFYSFFEIPPKVRKVETVTHVTEKISKNKLMDKSEEKSDKREDDKKSKNKRERSKEKKQSKLSGKRKVCAEGSALVADSAVILGHSPCAETVEPGSMKSLGIEVVAAASTVHTADDVKPVDTSSKATRNNITSLSVVKCSKKDHTTFQSPTKQKPPPESPPFSITTHSANKDNSKVSKGHKSKTSIKLLIKSSDIKVCKSPDRQFLGSTVDVKYENNDMPTKVKIRKYQNGESASISQSNLFEKMSTLANSSEMELKDHTLISKSFSSHDQNKVYSNSKTPRDDEFLKREAKAKVNIATVNAASQQEELVDKKRTDSKLTGKVVVKEDVEALNRIVNNLEDTKLEKCNSGLQNKVDFGVGGKDGATNIQANKQETKVITKTASQSKSDCKTHIHSGKSSGSQSTTFSEDKKAAHNMQQNAHDVSRTQDSNQNDIKLGHEHGNDMDNLKENGMKSPNCDSKLLIVKTEPSITTEDVHNRRKLCESVNQTRTQQSMSEAKQVSVPPEKNIARRALEDSNKHNGKQNRDDSIRADSEPRGLLDTNLAVLPKANPAVSDTSTALPKIHNGLTKAPEIIRVQSPVKMMQVQELSKTVRDTEGREPLCSSNKKALIERGSVSLQSDDKQQTSSPCSDKLVDVSKPVTLEITSVGSSVTPKIGVILCEVSSAETNTSSQPAFVSGVLTTTTSSSPLSAPPKLLKTMVISTAGTASYPLTAYSIASIVSVPVFKPGSIPSSSFTAVSQALLTPSPAATTNAAPKLSEVVTTTVPHKAALPVVCTTTLTKTSLSAPVTSSVSATMSASTVGSGAPDSTSSPASERSSESGSPSPLYRGNQPGSAYFGLHTSTKTTASVCVPSAASRGSVTNPTATPSLVLPVTVSPTTSSLSSTPVVTTQALTVTSSATSTWCTETTVNVANTFLNIPPKESAALKNTQTKSNSRVSNVSASSMTLQKDAINLDNFLFDTKPSETESLTALSGHRMKDTCTISKQIHKGPLRTKSNSSAQAHGLVNSRAVTSAEPHITAVHQLPKTVSHTSKPYSVGKSLSVSSTSSAKCNSVIQTTKISTLIPKSTSVTSKAGAFSKSFSYPSTLNSVPSSRSFLHTSLPPHMPRPDLSAVINGSSAYEQALLTKASGLSSSSSSVHMTSAASSSSSHHRTSSKHISKDADGKMEKTQKNKAVPPLTIPKSCLTTLKLQRSPGSTDHYIFAPLTHYTAAGHHNGERSKSKEVKYNGSRTPTSPPTPTRDSVFIGERQRVPTIKISDINRNPIIVESGGSNLANTNRHHSQFRSYNHGSSRSSSSDSGSARAHSRAGSDSNSPTGSSDRSDRSPARDARRPSDSELLLSQHWHSYTAADLLFNGFKLPSHPKFHELHYDTDAMPLDYSQSSSKS</sequence>
<feature type="compositionally biased region" description="Basic and acidic residues" evidence="6">
    <location>
        <begin position="1354"/>
        <end position="1366"/>
    </location>
</feature>
<dbReference type="PANTHER" id="PTHR10825:SF72">
    <property type="entry name" value="UBIQUITIN-LIKE DOMAIN-CONTAINING PROTEIN"/>
    <property type="match status" value="1"/>
</dbReference>
<gene>
    <name evidence="8" type="ORF">CUNI_LOCUS4062</name>
</gene>
<dbReference type="PANTHER" id="PTHR10825">
    <property type="entry name" value="RING FINGER DOMAIN-CONTAINING, POLYCOMB GROUP COMPONENT"/>
    <property type="match status" value="1"/>
</dbReference>
<comment type="caution">
    <text evidence="8">The sequence shown here is derived from an EMBL/GenBank/DDBJ whole genome shotgun (WGS) entry which is preliminary data.</text>
</comment>
<feature type="non-terminal residue" evidence="8">
    <location>
        <position position="1"/>
    </location>
</feature>
<evidence type="ECO:0000256" key="1">
    <source>
        <dbReference type="ARBA" id="ARBA00022723"/>
    </source>
</evidence>
<dbReference type="SMART" id="SM00184">
    <property type="entry name" value="RING"/>
    <property type="match status" value="1"/>
</dbReference>
<feature type="compositionally biased region" description="Basic and acidic residues" evidence="6">
    <location>
        <begin position="1410"/>
        <end position="1421"/>
    </location>
</feature>
<proteinExistence type="predicted"/>
<dbReference type="GO" id="GO:0000122">
    <property type="term" value="P:negative regulation of transcription by RNA polymerase II"/>
    <property type="evidence" value="ECO:0007669"/>
    <property type="project" value="TreeGrafter"/>
</dbReference>
<dbReference type="GO" id="GO:0035102">
    <property type="term" value="C:PRC1 complex"/>
    <property type="evidence" value="ECO:0007669"/>
    <property type="project" value="TreeGrafter"/>
</dbReference>
<feature type="compositionally biased region" description="Low complexity" evidence="6">
    <location>
        <begin position="1484"/>
        <end position="1507"/>
    </location>
</feature>
<feature type="compositionally biased region" description="Low complexity" evidence="6">
    <location>
        <begin position="991"/>
        <end position="1021"/>
    </location>
</feature>
<keyword evidence="3" id="KW-0862">Zinc</keyword>
<feature type="region of interest" description="Disordered" evidence="6">
    <location>
        <begin position="338"/>
        <end position="378"/>
    </location>
</feature>
<organism evidence="8 9">
    <name type="scientific">Candidula unifasciata</name>
    <dbReference type="NCBI Taxonomy" id="100452"/>
    <lineage>
        <taxon>Eukaryota</taxon>
        <taxon>Metazoa</taxon>
        <taxon>Spiralia</taxon>
        <taxon>Lophotrochozoa</taxon>
        <taxon>Mollusca</taxon>
        <taxon>Gastropoda</taxon>
        <taxon>Heterobranchia</taxon>
        <taxon>Euthyneura</taxon>
        <taxon>Panpulmonata</taxon>
        <taxon>Eupulmonata</taxon>
        <taxon>Stylommatophora</taxon>
        <taxon>Helicina</taxon>
        <taxon>Helicoidea</taxon>
        <taxon>Geomitridae</taxon>
        <taxon>Candidula</taxon>
    </lineage>
</organism>
<dbReference type="GO" id="GO:1990841">
    <property type="term" value="F:promoter-specific chromatin binding"/>
    <property type="evidence" value="ECO:0007669"/>
    <property type="project" value="TreeGrafter"/>
</dbReference>
<keyword evidence="5" id="KW-0175">Coiled coil</keyword>
<evidence type="ECO:0000313" key="8">
    <source>
        <dbReference type="EMBL" id="CAG5118504.1"/>
    </source>
</evidence>
<feature type="compositionally biased region" description="Polar residues" evidence="6">
    <location>
        <begin position="680"/>
        <end position="694"/>
    </location>
</feature>
<dbReference type="Proteomes" id="UP000678393">
    <property type="component" value="Unassembled WGS sequence"/>
</dbReference>
<keyword evidence="2 4" id="KW-0863">Zinc-finger</keyword>
<evidence type="ECO:0000256" key="5">
    <source>
        <dbReference type="SAM" id="Coils"/>
    </source>
</evidence>
<dbReference type="InterPro" id="IPR001841">
    <property type="entry name" value="Znf_RING"/>
</dbReference>
<feature type="domain" description="RING-type" evidence="7">
    <location>
        <begin position="22"/>
        <end position="61"/>
    </location>
</feature>
<dbReference type="EMBL" id="CAJHNH020000560">
    <property type="protein sequence ID" value="CAG5118504.1"/>
    <property type="molecule type" value="Genomic_DNA"/>
</dbReference>
<evidence type="ECO:0000313" key="9">
    <source>
        <dbReference type="Proteomes" id="UP000678393"/>
    </source>
</evidence>
<feature type="region of interest" description="Disordered" evidence="6">
    <location>
        <begin position="1478"/>
        <end position="1531"/>
    </location>
</feature>
<feature type="region of interest" description="Disordered" evidence="6">
    <location>
        <begin position="577"/>
        <end position="639"/>
    </location>
</feature>
<keyword evidence="9" id="KW-1185">Reference proteome</keyword>
<dbReference type="GO" id="GO:0008270">
    <property type="term" value="F:zinc ion binding"/>
    <property type="evidence" value="ECO:0007669"/>
    <property type="project" value="UniProtKB-KW"/>
</dbReference>
<evidence type="ECO:0000256" key="4">
    <source>
        <dbReference type="PROSITE-ProRule" id="PRU00175"/>
    </source>
</evidence>
<dbReference type="InterPro" id="IPR017907">
    <property type="entry name" value="Znf_RING_CS"/>
</dbReference>
<accession>A0A8S3YN69</accession>
<feature type="region of interest" description="Disordered" evidence="6">
    <location>
        <begin position="991"/>
        <end position="1034"/>
    </location>
</feature>
<feature type="coiled-coil region" evidence="5">
    <location>
        <begin position="484"/>
        <end position="538"/>
    </location>
</feature>
<feature type="compositionally biased region" description="Basic and acidic residues" evidence="6">
    <location>
        <begin position="1515"/>
        <end position="1530"/>
    </location>
</feature>
<feature type="compositionally biased region" description="Polar residues" evidence="6">
    <location>
        <begin position="592"/>
        <end position="602"/>
    </location>
</feature>
<feature type="compositionally biased region" description="Low complexity" evidence="6">
    <location>
        <begin position="1327"/>
        <end position="1344"/>
    </location>
</feature>
<feature type="region of interest" description="Disordered" evidence="6">
    <location>
        <begin position="680"/>
        <end position="732"/>
    </location>
</feature>
<keyword evidence="1" id="KW-0479">Metal-binding</keyword>
<feature type="compositionally biased region" description="Basic and acidic residues" evidence="6">
    <location>
        <begin position="703"/>
        <end position="732"/>
    </location>
</feature>
<feature type="region of interest" description="Disordered" evidence="6">
    <location>
        <begin position="1407"/>
        <end position="1445"/>
    </location>
</feature>
<dbReference type="SUPFAM" id="SSF57850">
    <property type="entry name" value="RING/U-box"/>
    <property type="match status" value="1"/>
</dbReference>
<evidence type="ECO:0000256" key="2">
    <source>
        <dbReference type="ARBA" id="ARBA00022771"/>
    </source>
</evidence>